<name>A0A8S4PMJ3_OWEFU</name>
<dbReference type="GO" id="GO:0005764">
    <property type="term" value="C:lysosome"/>
    <property type="evidence" value="ECO:0007669"/>
    <property type="project" value="TreeGrafter"/>
</dbReference>
<keyword evidence="10" id="KW-1185">Reference proteome</keyword>
<feature type="transmembrane region" description="Helical" evidence="7">
    <location>
        <begin position="53"/>
        <end position="74"/>
    </location>
</feature>
<keyword evidence="7" id="KW-0472">Membrane</keyword>
<evidence type="ECO:0000256" key="3">
    <source>
        <dbReference type="ARBA" id="ARBA00012662"/>
    </source>
</evidence>
<evidence type="ECO:0000256" key="4">
    <source>
        <dbReference type="ARBA" id="ARBA00022729"/>
    </source>
</evidence>
<feature type="transmembrane region" description="Helical" evidence="7">
    <location>
        <begin position="12"/>
        <end position="33"/>
    </location>
</feature>
<keyword evidence="6" id="KW-0326">Glycosidase</keyword>
<feature type="domain" description="Glycoside hydrolase family 29 N-terminal" evidence="8">
    <location>
        <begin position="31"/>
        <end position="190"/>
    </location>
</feature>
<evidence type="ECO:0000259" key="8">
    <source>
        <dbReference type="Pfam" id="PF01120"/>
    </source>
</evidence>
<dbReference type="OrthoDB" id="6039950at2759"/>
<evidence type="ECO:0000256" key="5">
    <source>
        <dbReference type="ARBA" id="ARBA00022801"/>
    </source>
</evidence>
<dbReference type="InterPro" id="IPR016286">
    <property type="entry name" value="FUC_metazoa-typ"/>
</dbReference>
<evidence type="ECO:0000256" key="7">
    <source>
        <dbReference type="SAM" id="Phobius"/>
    </source>
</evidence>
<comment type="similarity">
    <text evidence="2">Belongs to the glycosyl hydrolase 29 family.</text>
</comment>
<keyword evidence="4" id="KW-0732">Signal</keyword>
<dbReference type="Pfam" id="PF01120">
    <property type="entry name" value="Alpha_L_fucos"/>
    <property type="match status" value="1"/>
</dbReference>
<dbReference type="InterPro" id="IPR000933">
    <property type="entry name" value="Glyco_hydro_29"/>
</dbReference>
<dbReference type="InterPro" id="IPR017853">
    <property type="entry name" value="GH"/>
</dbReference>
<feature type="non-terminal residue" evidence="9">
    <location>
        <position position="1"/>
    </location>
</feature>
<dbReference type="PRINTS" id="PR00741">
    <property type="entry name" value="GLHYDRLASE29"/>
</dbReference>
<dbReference type="AlphaFoldDB" id="A0A8S4PMJ3"/>
<evidence type="ECO:0000313" key="10">
    <source>
        <dbReference type="Proteomes" id="UP000749559"/>
    </source>
</evidence>
<accession>A0A8S4PMJ3</accession>
<protein>
    <recommendedName>
        <fullName evidence="3">alpha-L-fucosidase</fullName>
        <ecNumber evidence="3">3.2.1.51</ecNumber>
    </recommendedName>
</protein>
<keyword evidence="7" id="KW-1133">Transmembrane helix</keyword>
<dbReference type="Gene3D" id="3.20.20.80">
    <property type="entry name" value="Glycosidases"/>
    <property type="match status" value="1"/>
</dbReference>
<dbReference type="GO" id="GO:0006004">
    <property type="term" value="P:fucose metabolic process"/>
    <property type="evidence" value="ECO:0007669"/>
    <property type="project" value="InterPro"/>
</dbReference>
<evidence type="ECO:0000256" key="6">
    <source>
        <dbReference type="ARBA" id="ARBA00023295"/>
    </source>
</evidence>
<proteinExistence type="inferred from homology"/>
<dbReference type="Proteomes" id="UP000749559">
    <property type="component" value="Unassembled WGS sequence"/>
</dbReference>
<dbReference type="SMART" id="SM00812">
    <property type="entry name" value="Alpha_L_fucos"/>
    <property type="match status" value="1"/>
</dbReference>
<gene>
    <name evidence="9" type="ORF">OFUS_LOCUS19252</name>
</gene>
<reference evidence="9" key="1">
    <citation type="submission" date="2022-03" db="EMBL/GenBank/DDBJ databases">
        <authorList>
            <person name="Martin C."/>
        </authorList>
    </citation>
    <scope>NUCLEOTIDE SEQUENCE</scope>
</reference>
<dbReference type="GO" id="GO:0016139">
    <property type="term" value="P:glycoside catabolic process"/>
    <property type="evidence" value="ECO:0007669"/>
    <property type="project" value="TreeGrafter"/>
</dbReference>
<dbReference type="EMBL" id="CAIIXF020000009">
    <property type="protein sequence ID" value="CAH1794581.1"/>
    <property type="molecule type" value="Genomic_DNA"/>
</dbReference>
<keyword evidence="7" id="KW-0812">Transmembrane</keyword>
<evidence type="ECO:0000256" key="1">
    <source>
        <dbReference type="ARBA" id="ARBA00004071"/>
    </source>
</evidence>
<dbReference type="EC" id="3.2.1.51" evidence="3"/>
<feature type="non-terminal residue" evidence="9">
    <location>
        <position position="191"/>
    </location>
</feature>
<dbReference type="PANTHER" id="PTHR10030:SF37">
    <property type="entry name" value="ALPHA-L-FUCOSIDASE-RELATED"/>
    <property type="match status" value="1"/>
</dbReference>
<dbReference type="SUPFAM" id="SSF51445">
    <property type="entry name" value="(Trans)glycosidases"/>
    <property type="match status" value="1"/>
</dbReference>
<comment type="function">
    <text evidence="1">Alpha-L-fucosidase is responsible for hydrolyzing the alpha-1,6-linked fucose joined to the reducing-end N-acetylglucosamine of the carbohydrate moieties of glycoproteins.</text>
</comment>
<evidence type="ECO:0000256" key="2">
    <source>
        <dbReference type="ARBA" id="ARBA00007951"/>
    </source>
</evidence>
<keyword evidence="5" id="KW-0378">Hydrolase</keyword>
<sequence>YEMTMESVWHINIRNIFIIWSILGFTCQCIHYSPTWESLDSRPIPTWYDEAKFGIFINWGVYSVPSFGSEWFWWNWKGRHAQAYVDFMKANYPPGFEYADFAPMFTAEFYDPELWADMFNESGARYIVLSSKHHEGFTHWPSNVSFNWNSLDVGPHRDLIGDLASAIRSRTNTHFGLYHSLFEWFHPLYLQ</sequence>
<evidence type="ECO:0000313" key="9">
    <source>
        <dbReference type="EMBL" id="CAH1794581.1"/>
    </source>
</evidence>
<organism evidence="9 10">
    <name type="scientific">Owenia fusiformis</name>
    <name type="common">Polychaete worm</name>
    <dbReference type="NCBI Taxonomy" id="6347"/>
    <lineage>
        <taxon>Eukaryota</taxon>
        <taxon>Metazoa</taxon>
        <taxon>Spiralia</taxon>
        <taxon>Lophotrochozoa</taxon>
        <taxon>Annelida</taxon>
        <taxon>Polychaeta</taxon>
        <taxon>Sedentaria</taxon>
        <taxon>Canalipalpata</taxon>
        <taxon>Sabellida</taxon>
        <taxon>Oweniida</taxon>
        <taxon>Oweniidae</taxon>
        <taxon>Owenia</taxon>
    </lineage>
</organism>
<dbReference type="PANTHER" id="PTHR10030">
    <property type="entry name" value="ALPHA-L-FUCOSIDASE"/>
    <property type="match status" value="1"/>
</dbReference>
<comment type="caution">
    <text evidence="9">The sequence shown here is derived from an EMBL/GenBank/DDBJ whole genome shotgun (WGS) entry which is preliminary data.</text>
</comment>
<dbReference type="GO" id="GO:0004560">
    <property type="term" value="F:alpha-L-fucosidase activity"/>
    <property type="evidence" value="ECO:0007669"/>
    <property type="project" value="UniProtKB-EC"/>
</dbReference>
<dbReference type="InterPro" id="IPR057739">
    <property type="entry name" value="Glyco_hydro_29_N"/>
</dbReference>